<name>A0A1E3UR51_9GAMM</name>
<dbReference type="OrthoDB" id="117888at2"/>
<dbReference type="Proteomes" id="UP001187859">
    <property type="component" value="Unassembled WGS sequence"/>
</dbReference>
<evidence type="ECO:0000313" key="1">
    <source>
        <dbReference type="EMBL" id="MDV5390951.1"/>
    </source>
</evidence>
<dbReference type="RefSeq" id="WP_055647504.1">
    <property type="nucleotide sequence ID" value="NZ_AP026732.1"/>
</dbReference>
<comment type="caution">
    <text evidence="1">The sequence shown here is derived from an EMBL/GenBank/DDBJ whole genome shotgun (WGS) entry which is preliminary data.</text>
</comment>
<protein>
    <recommendedName>
        <fullName evidence="3">Antitoxin Xre/MbcA/ParS-like toxin-binding domain-containing protein</fullName>
    </recommendedName>
</protein>
<dbReference type="EMBL" id="JASGOQ010000001">
    <property type="protein sequence ID" value="MDV5390951.1"/>
    <property type="molecule type" value="Genomic_DNA"/>
</dbReference>
<accession>A0A1E3UR51</accession>
<gene>
    <name evidence="1" type="ORF">QM089_12000</name>
</gene>
<dbReference type="AlphaFoldDB" id="A0A1E3UR51"/>
<organism evidence="1 2">
    <name type="scientific">Shewanella xiamenensis</name>
    <dbReference type="NCBI Taxonomy" id="332186"/>
    <lineage>
        <taxon>Bacteria</taxon>
        <taxon>Pseudomonadati</taxon>
        <taxon>Pseudomonadota</taxon>
        <taxon>Gammaproteobacteria</taxon>
        <taxon>Alteromonadales</taxon>
        <taxon>Shewanellaceae</taxon>
        <taxon>Shewanella</taxon>
    </lineage>
</organism>
<reference evidence="1" key="1">
    <citation type="submission" date="2023-05" db="EMBL/GenBank/DDBJ databases">
        <title>Colonisation of extended spectrum b-lactamase- and carbapenemase-producing bacteria on hospital surfaces from low- and middle-income countries.</title>
        <authorList>
            <person name="Nieto-Rosado M."/>
            <person name="Sands K."/>
            <person name="Iregbu K."/>
            <person name="Zahra R."/>
            <person name="Mazarati J.B."/>
            <person name="Mehtar S."/>
            <person name="Barnards-Group B."/>
            <person name="Walsh T.R."/>
        </authorList>
    </citation>
    <scope>NUCLEOTIDE SEQUENCE</scope>
    <source>
        <strain evidence="1">PP-E493</strain>
    </source>
</reference>
<proteinExistence type="predicted"/>
<evidence type="ECO:0008006" key="3">
    <source>
        <dbReference type="Google" id="ProtNLM"/>
    </source>
</evidence>
<sequence length="124" mass="14418">MQRINCNESTSVRVGMRAALLILEKWNCNQQQIQTLLKLPEKYNNLDIEKVNFSQDQIVRISYILNIHAGLSAFFSNPENIYGFMNMVNHNEPFNGTRPIDVIFNGNINDFKIVMSHIDQFVIR</sequence>
<evidence type="ECO:0000313" key="2">
    <source>
        <dbReference type="Proteomes" id="UP001187859"/>
    </source>
</evidence>